<dbReference type="PRINTS" id="PR00455">
    <property type="entry name" value="HTHTETR"/>
</dbReference>
<name>A0A3N0BKY7_9ACTN</name>
<dbReference type="Gene3D" id="1.10.357.10">
    <property type="entry name" value="Tetracycline Repressor, domain 2"/>
    <property type="match status" value="1"/>
</dbReference>
<accession>A0A3N0BKY7</accession>
<dbReference type="OrthoDB" id="3173376at2"/>
<gene>
    <name evidence="4" type="ORF">DMP08_01090</name>
</gene>
<dbReference type="RefSeq" id="WP_123191150.1">
    <property type="nucleotide sequence ID" value="NZ_QICD01000001.1"/>
</dbReference>
<dbReference type="InterPro" id="IPR001647">
    <property type="entry name" value="HTH_TetR"/>
</dbReference>
<reference evidence="5" key="1">
    <citation type="submission" date="2018-05" db="EMBL/GenBank/DDBJ databases">
        <title>Genome Sequencing of selected type strains of the family Eggerthellaceae.</title>
        <authorList>
            <person name="Danylec N."/>
            <person name="Stoll D.A."/>
            <person name="Doetsch A."/>
            <person name="Huch M."/>
        </authorList>
    </citation>
    <scope>NUCLEOTIDE SEQUENCE [LARGE SCALE GENOMIC DNA]</scope>
    <source>
        <strain evidence="5">DSM 16106</strain>
    </source>
</reference>
<sequence>MPEQKVVREAVLDAALSLVRERGESALSARAIAERAGCSVQPIYSLFGDMKSLVKALYDHARAWVAAYNREHEHRASNVFEANGFSHLRLARTEGNLFRFLYLSAHMDAASFEDVYRSVALPNVERCVVESSGLRPSAAHALYLHMIVYTHGMATMLASGARFTDEELHARMDEAFRSFLALAEHGDGSGAAVDGKERAV</sequence>
<keyword evidence="5" id="KW-1185">Reference proteome</keyword>
<evidence type="ECO:0000313" key="5">
    <source>
        <dbReference type="Proteomes" id="UP000278632"/>
    </source>
</evidence>
<dbReference type="GO" id="GO:0003677">
    <property type="term" value="F:DNA binding"/>
    <property type="evidence" value="ECO:0007669"/>
    <property type="project" value="UniProtKB-UniRule"/>
</dbReference>
<proteinExistence type="predicted"/>
<evidence type="ECO:0000313" key="4">
    <source>
        <dbReference type="EMBL" id="RNL49075.1"/>
    </source>
</evidence>
<evidence type="ECO:0000256" key="2">
    <source>
        <dbReference type="PROSITE-ProRule" id="PRU00335"/>
    </source>
</evidence>
<evidence type="ECO:0000259" key="3">
    <source>
        <dbReference type="PROSITE" id="PS50977"/>
    </source>
</evidence>
<dbReference type="EMBL" id="QICD01000001">
    <property type="protein sequence ID" value="RNL49075.1"/>
    <property type="molecule type" value="Genomic_DNA"/>
</dbReference>
<feature type="DNA-binding region" description="H-T-H motif" evidence="2">
    <location>
        <begin position="28"/>
        <end position="47"/>
    </location>
</feature>
<feature type="domain" description="HTH tetR-type" evidence="3">
    <location>
        <begin position="5"/>
        <end position="65"/>
    </location>
</feature>
<keyword evidence="1 2" id="KW-0238">DNA-binding</keyword>
<dbReference type="AlphaFoldDB" id="A0A3N0BKY7"/>
<organism evidence="4 5">
    <name type="scientific">Paraeggerthella hongkongensis</name>
    <dbReference type="NCBI Taxonomy" id="230658"/>
    <lineage>
        <taxon>Bacteria</taxon>
        <taxon>Bacillati</taxon>
        <taxon>Actinomycetota</taxon>
        <taxon>Coriobacteriia</taxon>
        <taxon>Eggerthellales</taxon>
        <taxon>Eggerthellaceae</taxon>
        <taxon>Paraeggerthella</taxon>
    </lineage>
</organism>
<evidence type="ECO:0000256" key="1">
    <source>
        <dbReference type="ARBA" id="ARBA00023125"/>
    </source>
</evidence>
<comment type="caution">
    <text evidence="4">The sequence shown here is derived from an EMBL/GenBank/DDBJ whole genome shotgun (WGS) entry which is preliminary data.</text>
</comment>
<dbReference type="InterPro" id="IPR009057">
    <property type="entry name" value="Homeodomain-like_sf"/>
</dbReference>
<dbReference type="SUPFAM" id="SSF46689">
    <property type="entry name" value="Homeodomain-like"/>
    <property type="match status" value="1"/>
</dbReference>
<dbReference type="PROSITE" id="PS50977">
    <property type="entry name" value="HTH_TETR_2"/>
    <property type="match status" value="1"/>
</dbReference>
<protein>
    <submittedName>
        <fullName evidence="4">TetR family transcriptional regulator</fullName>
    </submittedName>
</protein>
<dbReference type="Pfam" id="PF00440">
    <property type="entry name" value="TetR_N"/>
    <property type="match status" value="1"/>
</dbReference>
<dbReference type="Proteomes" id="UP000278632">
    <property type="component" value="Unassembled WGS sequence"/>
</dbReference>